<dbReference type="AlphaFoldDB" id="A0A7W7NWU3"/>
<name>A0A7W7NWU3_9SPHN</name>
<sequence>MRTVEEQGRVVPLDSLAGRRGLPLPQDALLVLIQPRPLTPDENVALDTWVRAGGHVLLFADPMLTVHSAFALGDPRRPQDVAMLSPILDHWGLSLEFDDTQRNEERYQQVRGTSIPVNLRGQLRVSPAGACRTEATKLLADCRIGKGRAVVIADAALFDGEDAGRVGAFRALISLAAS</sequence>
<feature type="domain" description="DUF4350" evidence="1">
    <location>
        <begin position="23"/>
        <end position="111"/>
    </location>
</feature>
<reference evidence="2 3" key="1">
    <citation type="submission" date="2020-08" db="EMBL/GenBank/DDBJ databases">
        <title>Functional genomics of gut bacteria from endangered species of beetles.</title>
        <authorList>
            <person name="Carlos-Shanley C."/>
        </authorList>
    </citation>
    <scope>NUCLEOTIDE SEQUENCE [LARGE SCALE GENOMIC DNA]</scope>
    <source>
        <strain evidence="2 3">S00245</strain>
    </source>
</reference>
<dbReference type="InterPro" id="IPR025646">
    <property type="entry name" value="DUF4350"/>
</dbReference>
<evidence type="ECO:0000259" key="1">
    <source>
        <dbReference type="Pfam" id="PF14258"/>
    </source>
</evidence>
<dbReference type="Proteomes" id="UP000555448">
    <property type="component" value="Unassembled WGS sequence"/>
</dbReference>
<dbReference type="Pfam" id="PF14258">
    <property type="entry name" value="DUF4350"/>
    <property type="match status" value="1"/>
</dbReference>
<accession>A0A7W7NWU3</accession>
<dbReference type="RefSeq" id="WP_184244153.1">
    <property type="nucleotide sequence ID" value="NZ_JACHLR010000006.1"/>
</dbReference>
<gene>
    <name evidence="2" type="ORF">HNO88_001780</name>
</gene>
<dbReference type="EMBL" id="JACHLR010000006">
    <property type="protein sequence ID" value="MBB4858457.1"/>
    <property type="molecule type" value="Genomic_DNA"/>
</dbReference>
<organism evidence="2 3">
    <name type="scientific">Novosphingobium chloroacetimidivorans</name>
    <dbReference type="NCBI Taxonomy" id="1428314"/>
    <lineage>
        <taxon>Bacteria</taxon>
        <taxon>Pseudomonadati</taxon>
        <taxon>Pseudomonadota</taxon>
        <taxon>Alphaproteobacteria</taxon>
        <taxon>Sphingomonadales</taxon>
        <taxon>Sphingomonadaceae</taxon>
        <taxon>Novosphingobium</taxon>
    </lineage>
</organism>
<evidence type="ECO:0000313" key="2">
    <source>
        <dbReference type="EMBL" id="MBB4858457.1"/>
    </source>
</evidence>
<proteinExistence type="predicted"/>
<evidence type="ECO:0000313" key="3">
    <source>
        <dbReference type="Proteomes" id="UP000555448"/>
    </source>
</evidence>
<protein>
    <recommendedName>
        <fullName evidence="1">DUF4350 domain-containing protein</fullName>
    </recommendedName>
</protein>
<keyword evidence="3" id="KW-1185">Reference proteome</keyword>
<comment type="caution">
    <text evidence="2">The sequence shown here is derived from an EMBL/GenBank/DDBJ whole genome shotgun (WGS) entry which is preliminary data.</text>
</comment>